<dbReference type="CDD" id="cd07377">
    <property type="entry name" value="WHTH_GntR"/>
    <property type="match status" value="1"/>
</dbReference>
<dbReference type="GO" id="GO:0003677">
    <property type="term" value="F:DNA binding"/>
    <property type="evidence" value="ECO:0007669"/>
    <property type="project" value="UniProtKB-KW"/>
</dbReference>
<keyword evidence="2" id="KW-0238">DNA-binding</keyword>
<dbReference type="SUPFAM" id="SSF46785">
    <property type="entry name" value="Winged helix' DNA-binding domain"/>
    <property type="match status" value="1"/>
</dbReference>
<accession>A0A1S2LQE1</accession>
<evidence type="ECO:0000313" key="6">
    <source>
        <dbReference type="EMBL" id="QOY35430.1"/>
    </source>
</evidence>
<dbReference type="InterPro" id="IPR000524">
    <property type="entry name" value="Tscrpt_reg_HTH_GntR"/>
</dbReference>
<dbReference type="PANTHER" id="PTHR38445">
    <property type="entry name" value="HTH-TYPE TRANSCRIPTIONAL REPRESSOR YTRA"/>
    <property type="match status" value="1"/>
</dbReference>
<keyword evidence="1" id="KW-0805">Transcription regulation</keyword>
<dbReference type="GO" id="GO:0003700">
    <property type="term" value="F:DNA-binding transcription factor activity"/>
    <property type="evidence" value="ECO:0007669"/>
    <property type="project" value="InterPro"/>
</dbReference>
<evidence type="ECO:0000259" key="4">
    <source>
        <dbReference type="PROSITE" id="PS50949"/>
    </source>
</evidence>
<dbReference type="Pfam" id="PF00392">
    <property type="entry name" value="GntR"/>
    <property type="match status" value="1"/>
</dbReference>
<dbReference type="KEGG" id="aia:AWH56_022530"/>
<evidence type="ECO:0000313" key="5">
    <source>
        <dbReference type="EMBL" id="OIJ14721.1"/>
    </source>
</evidence>
<proteinExistence type="predicted"/>
<dbReference type="RefSeq" id="WP_071317502.1">
    <property type="nucleotide sequence ID" value="NZ_CP063356.2"/>
</dbReference>
<dbReference type="AlphaFoldDB" id="A0A1S2LQE1"/>
<dbReference type="Gene3D" id="1.10.10.10">
    <property type="entry name" value="Winged helix-like DNA-binding domain superfamily/Winged helix DNA-binding domain"/>
    <property type="match status" value="1"/>
</dbReference>
<reference evidence="5 7" key="1">
    <citation type="submission" date="2016-10" db="EMBL/GenBank/DDBJ databases">
        <title>Draft genome sequences of four alkaliphilic bacteria belonging to the Anaerobacillus genus.</title>
        <authorList>
            <person name="Bassil N.M."/>
            <person name="Lloyd J.R."/>
        </authorList>
    </citation>
    <scope>NUCLEOTIDE SEQUENCE [LARGE SCALE GENOMIC DNA]</scope>
    <source>
        <strain evidence="5 7">NB2006</strain>
    </source>
</reference>
<dbReference type="InterPro" id="IPR036390">
    <property type="entry name" value="WH_DNA-bd_sf"/>
</dbReference>
<dbReference type="SMART" id="SM00345">
    <property type="entry name" value="HTH_GNTR"/>
    <property type="match status" value="1"/>
</dbReference>
<dbReference type="OrthoDB" id="9801546at2"/>
<evidence type="ECO:0000313" key="7">
    <source>
        <dbReference type="Proteomes" id="UP000180175"/>
    </source>
</evidence>
<dbReference type="Proteomes" id="UP000180175">
    <property type="component" value="Chromosome"/>
</dbReference>
<organism evidence="5 7">
    <name type="scientific">Anaerobacillus isosaccharinicus</name>
    <dbReference type="NCBI Taxonomy" id="1532552"/>
    <lineage>
        <taxon>Bacteria</taxon>
        <taxon>Bacillati</taxon>
        <taxon>Bacillota</taxon>
        <taxon>Bacilli</taxon>
        <taxon>Bacillales</taxon>
        <taxon>Bacillaceae</taxon>
        <taxon>Anaerobacillus</taxon>
    </lineage>
</organism>
<dbReference type="EMBL" id="CP063356">
    <property type="protein sequence ID" value="QOY35430.1"/>
    <property type="molecule type" value="Genomic_DNA"/>
</dbReference>
<keyword evidence="7" id="KW-1185">Reference proteome</keyword>
<evidence type="ECO:0000256" key="3">
    <source>
        <dbReference type="ARBA" id="ARBA00023163"/>
    </source>
</evidence>
<dbReference type="PANTHER" id="PTHR38445:SF7">
    <property type="entry name" value="GNTR-FAMILY TRANSCRIPTIONAL REGULATOR"/>
    <property type="match status" value="1"/>
</dbReference>
<dbReference type="PROSITE" id="PS50949">
    <property type="entry name" value="HTH_GNTR"/>
    <property type="match status" value="1"/>
</dbReference>
<sequence>MWIHLNEEDSRPLYVQVKEQLIRDILNGSLHPGAELPSIRGLAKELRTSVITVKRAYQDLEQDGYIYTRPGKGSFVKQQPDEELQKQKIIMFRKKAEELIQFGRQQHLSDEVMSTIFSQWLEKGDKKQ</sequence>
<reference evidence="6 7" key="2">
    <citation type="journal article" date="2017" name="Genome Announc.">
        <title>Draft Genome Sequences of Four Alkaliphilic Bacteria Belonging to the Anaerobacillus Genus.</title>
        <authorList>
            <person name="Bassil N.M."/>
            <person name="Lloyd J.R."/>
        </authorList>
    </citation>
    <scope>NUCLEOTIDE SEQUENCE [LARGE SCALE GENOMIC DNA]</scope>
    <source>
        <strain evidence="6 7">NB2006</strain>
    </source>
</reference>
<feature type="domain" description="HTH gntR-type" evidence="4">
    <location>
        <begin position="11"/>
        <end position="79"/>
    </location>
</feature>
<reference evidence="6" key="4">
    <citation type="submission" date="2020-10" db="EMBL/GenBank/DDBJ databases">
        <authorList>
            <person name="Bassil N.M."/>
            <person name="Lloyd J.R."/>
        </authorList>
    </citation>
    <scope>NUCLEOTIDE SEQUENCE</scope>
    <source>
        <strain evidence="6">NB2006</strain>
    </source>
</reference>
<gene>
    <name evidence="6" type="ORF">AWH56_022530</name>
    <name evidence="5" type="ORF">AWH56_12920</name>
</gene>
<dbReference type="EMBL" id="LQXD01000111">
    <property type="protein sequence ID" value="OIJ14721.1"/>
    <property type="molecule type" value="Genomic_DNA"/>
</dbReference>
<protein>
    <submittedName>
        <fullName evidence="6">GntR family transcriptional regulator</fullName>
    </submittedName>
</protein>
<reference evidence="6 7" key="3">
    <citation type="journal article" date="2019" name="Int. J. Syst. Evol. Microbiol.">
        <title>Anaerobacillus isosaccharinicus sp. nov., an alkaliphilic bacterium which degrades isosaccharinic acid.</title>
        <authorList>
            <person name="Bassil N.M."/>
            <person name="Lloyd J.R."/>
        </authorList>
    </citation>
    <scope>NUCLEOTIDE SEQUENCE [LARGE SCALE GENOMIC DNA]</scope>
    <source>
        <strain evidence="6 7">NB2006</strain>
    </source>
</reference>
<keyword evidence="3" id="KW-0804">Transcription</keyword>
<dbReference type="InterPro" id="IPR036388">
    <property type="entry name" value="WH-like_DNA-bd_sf"/>
</dbReference>
<name>A0A1S2LQE1_9BACI</name>
<evidence type="ECO:0000256" key="2">
    <source>
        <dbReference type="ARBA" id="ARBA00023125"/>
    </source>
</evidence>
<evidence type="ECO:0000256" key="1">
    <source>
        <dbReference type="ARBA" id="ARBA00023015"/>
    </source>
</evidence>